<proteinExistence type="predicted"/>
<sequence>MYNTQLIHYWFPLAFKCLHLLDGISILKCLFGLSSDVNHTEDEKLKNVCDTIENLEQKIIDDEDIALLVGKATLCQV</sequence>
<reference evidence="1 2" key="1">
    <citation type="submission" date="2020-08" db="EMBL/GenBank/DDBJ databases">
        <title>Plant Genome Project.</title>
        <authorList>
            <person name="Zhang R.-G."/>
        </authorList>
    </citation>
    <scope>NUCLEOTIDE SEQUENCE [LARGE SCALE GENOMIC DNA]</scope>
    <source>
        <tissue evidence="1">Rhizome</tissue>
    </source>
</reference>
<name>A0A8J5LV88_ZINOF</name>
<protein>
    <submittedName>
        <fullName evidence="1">Uncharacterized protein</fullName>
    </submittedName>
</protein>
<dbReference type="EMBL" id="JACMSC010000004">
    <property type="protein sequence ID" value="KAG6524266.1"/>
    <property type="molecule type" value="Genomic_DNA"/>
</dbReference>
<evidence type="ECO:0000313" key="2">
    <source>
        <dbReference type="Proteomes" id="UP000734854"/>
    </source>
</evidence>
<organism evidence="1 2">
    <name type="scientific">Zingiber officinale</name>
    <name type="common">Ginger</name>
    <name type="synonym">Amomum zingiber</name>
    <dbReference type="NCBI Taxonomy" id="94328"/>
    <lineage>
        <taxon>Eukaryota</taxon>
        <taxon>Viridiplantae</taxon>
        <taxon>Streptophyta</taxon>
        <taxon>Embryophyta</taxon>
        <taxon>Tracheophyta</taxon>
        <taxon>Spermatophyta</taxon>
        <taxon>Magnoliopsida</taxon>
        <taxon>Liliopsida</taxon>
        <taxon>Zingiberales</taxon>
        <taxon>Zingiberaceae</taxon>
        <taxon>Zingiber</taxon>
    </lineage>
</organism>
<keyword evidence="2" id="KW-1185">Reference proteome</keyword>
<dbReference type="AlphaFoldDB" id="A0A8J5LV88"/>
<accession>A0A8J5LV88</accession>
<gene>
    <name evidence="1" type="ORF">ZIOFF_014172</name>
</gene>
<comment type="caution">
    <text evidence="1">The sequence shown here is derived from an EMBL/GenBank/DDBJ whole genome shotgun (WGS) entry which is preliminary data.</text>
</comment>
<evidence type="ECO:0000313" key="1">
    <source>
        <dbReference type="EMBL" id="KAG6524266.1"/>
    </source>
</evidence>
<dbReference type="Proteomes" id="UP000734854">
    <property type="component" value="Unassembled WGS sequence"/>
</dbReference>